<dbReference type="InterPro" id="IPR058240">
    <property type="entry name" value="rSAM_sf"/>
</dbReference>
<dbReference type="STRING" id="246191.SAMN05660337_0017"/>
<evidence type="ECO:0000313" key="12">
    <source>
        <dbReference type="EMBL" id="SDK30367.1"/>
    </source>
</evidence>
<dbReference type="PROSITE" id="PS00198">
    <property type="entry name" value="4FE4S_FER_1"/>
    <property type="match status" value="1"/>
</dbReference>
<evidence type="ECO:0000256" key="1">
    <source>
        <dbReference type="ARBA" id="ARBA00001966"/>
    </source>
</evidence>
<dbReference type="GO" id="GO:0016491">
    <property type="term" value="F:oxidoreductase activity"/>
    <property type="evidence" value="ECO:0007669"/>
    <property type="project" value="UniProtKB-KW"/>
</dbReference>
<gene>
    <name evidence="12" type="ORF">SAMN05660337_0017</name>
</gene>
<dbReference type="NCBIfam" id="TIGR02494">
    <property type="entry name" value="PFLE_PFLC"/>
    <property type="match status" value="1"/>
</dbReference>
<keyword evidence="4" id="KW-0004">4Fe-4S</keyword>
<evidence type="ECO:0000256" key="2">
    <source>
        <dbReference type="ARBA" id="ARBA00009777"/>
    </source>
</evidence>
<dbReference type="SFLD" id="SFLDG01066">
    <property type="entry name" value="organic_radical-activating_enz"/>
    <property type="match status" value="1"/>
</dbReference>
<dbReference type="InterPro" id="IPR040074">
    <property type="entry name" value="BssD/PflA/YjjW"/>
</dbReference>
<protein>
    <submittedName>
        <fullName evidence="12">Pyruvate formate lyase activating enzyme</fullName>
    </submittedName>
</protein>
<dbReference type="InterPro" id="IPR017896">
    <property type="entry name" value="4Fe4S_Fe-S-bd"/>
</dbReference>
<dbReference type="Gene3D" id="3.80.30.10">
    <property type="entry name" value="pyruvate-formate lyase- activating enzyme"/>
    <property type="match status" value="1"/>
</dbReference>
<dbReference type="Pfam" id="PF00037">
    <property type="entry name" value="Fer4"/>
    <property type="match status" value="2"/>
</dbReference>
<dbReference type="Pfam" id="PF04055">
    <property type="entry name" value="Radical_SAM"/>
    <property type="match status" value="1"/>
</dbReference>
<dbReference type="PIRSF" id="PIRSF000371">
    <property type="entry name" value="PFL_act_enz"/>
    <property type="match status" value="1"/>
</dbReference>
<comment type="similarity">
    <text evidence="2">Belongs to the organic radical-activating enzymes family.</text>
</comment>
<proteinExistence type="inferred from homology"/>
<evidence type="ECO:0000313" key="13">
    <source>
        <dbReference type="Proteomes" id="UP000199053"/>
    </source>
</evidence>
<accession>A0A1G9ASZ3</accession>
<dbReference type="GO" id="GO:0046872">
    <property type="term" value="F:metal ion binding"/>
    <property type="evidence" value="ECO:0007669"/>
    <property type="project" value="UniProtKB-KW"/>
</dbReference>
<keyword evidence="12" id="KW-0456">Lyase</keyword>
<evidence type="ECO:0000256" key="6">
    <source>
        <dbReference type="ARBA" id="ARBA00022723"/>
    </source>
</evidence>
<feature type="domain" description="4Fe-4S ferredoxin-type" evidence="10">
    <location>
        <begin position="83"/>
        <end position="112"/>
    </location>
</feature>
<comment type="cofactor">
    <cofactor evidence="1">
        <name>[4Fe-4S] cluster</name>
        <dbReference type="ChEBI" id="CHEBI:49883"/>
    </cofactor>
</comment>
<feature type="domain" description="4Fe-4S ferredoxin-type" evidence="10">
    <location>
        <begin position="54"/>
        <end position="82"/>
    </location>
</feature>
<dbReference type="GO" id="GO:0016829">
    <property type="term" value="F:lyase activity"/>
    <property type="evidence" value="ECO:0007669"/>
    <property type="project" value="UniProtKB-KW"/>
</dbReference>
<keyword evidence="5" id="KW-0949">S-adenosyl-L-methionine</keyword>
<dbReference type="Gene3D" id="3.30.70.20">
    <property type="match status" value="1"/>
</dbReference>
<keyword evidence="13" id="KW-1185">Reference proteome</keyword>
<evidence type="ECO:0000259" key="10">
    <source>
        <dbReference type="PROSITE" id="PS51379"/>
    </source>
</evidence>
<evidence type="ECO:0000256" key="7">
    <source>
        <dbReference type="ARBA" id="ARBA00023002"/>
    </source>
</evidence>
<dbReference type="PROSITE" id="PS51918">
    <property type="entry name" value="RADICAL_SAM"/>
    <property type="match status" value="1"/>
</dbReference>
<evidence type="ECO:0000256" key="3">
    <source>
        <dbReference type="ARBA" id="ARBA00011245"/>
    </source>
</evidence>
<keyword evidence="6" id="KW-0479">Metal-binding</keyword>
<dbReference type="InterPro" id="IPR017900">
    <property type="entry name" value="4Fe4S_Fe_S_CS"/>
</dbReference>
<evidence type="ECO:0000256" key="9">
    <source>
        <dbReference type="ARBA" id="ARBA00023014"/>
    </source>
</evidence>
<dbReference type="AlphaFoldDB" id="A0A1G9ASZ3"/>
<dbReference type="Proteomes" id="UP000199053">
    <property type="component" value="Unassembled WGS sequence"/>
</dbReference>
<dbReference type="InterPro" id="IPR007197">
    <property type="entry name" value="rSAM"/>
</dbReference>
<keyword evidence="12" id="KW-0670">Pyruvate</keyword>
<feature type="domain" description="Radical SAM core" evidence="11">
    <location>
        <begin position="23"/>
        <end position="301"/>
    </location>
</feature>
<evidence type="ECO:0000256" key="4">
    <source>
        <dbReference type="ARBA" id="ARBA00022485"/>
    </source>
</evidence>
<dbReference type="SFLD" id="SFLDS00029">
    <property type="entry name" value="Radical_SAM"/>
    <property type="match status" value="1"/>
</dbReference>
<evidence type="ECO:0000256" key="8">
    <source>
        <dbReference type="ARBA" id="ARBA00023004"/>
    </source>
</evidence>
<dbReference type="SUPFAM" id="SSF102114">
    <property type="entry name" value="Radical SAM enzymes"/>
    <property type="match status" value="1"/>
</dbReference>
<dbReference type="PROSITE" id="PS01087">
    <property type="entry name" value="RADICAL_ACTIVATING"/>
    <property type="match status" value="1"/>
</dbReference>
<evidence type="ECO:0000256" key="5">
    <source>
        <dbReference type="ARBA" id="ARBA00022691"/>
    </source>
</evidence>
<dbReference type="InterPro" id="IPR001989">
    <property type="entry name" value="Radical_activat_CS"/>
</dbReference>
<dbReference type="PROSITE" id="PS51379">
    <property type="entry name" value="4FE4S_FER_2"/>
    <property type="match status" value="2"/>
</dbReference>
<dbReference type="InterPro" id="IPR012839">
    <property type="entry name" value="Organic_radical_activase"/>
</dbReference>
<dbReference type="SUPFAM" id="SSF54862">
    <property type="entry name" value="4Fe-4S ferredoxins"/>
    <property type="match status" value="1"/>
</dbReference>
<dbReference type="RefSeq" id="WP_342025531.1">
    <property type="nucleotide sequence ID" value="NZ_FNGA01000001.1"/>
</dbReference>
<dbReference type="EMBL" id="FNGA01000001">
    <property type="protein sequence ID" value="SDK30367.1"/>
    <property type="molecule type" value="Genomic_DNA"/>
</dbReference>
<keyword evidence="7" id="KW-0560">Oxidoreductase</keyword>
<sequence>MLMAAEIMMSQGIINNIQRMSVQDGPGLRTTVFFKGCPLKCRWCSNPESQSFQPQLLYYDELCVGCGACAAFCPEGAVSEQDGKFIVDRDKCIDCGKCVEACPSKAREMVGKTLSVEDVMDIVCKDSLFYENSNGGVTLGGGECTSGGDFFFDLANAINEEGFHLTIDTCGFCAPARFDKVIKVADLFLFDMKHMDPEEHKRLTGQDNKIVLRNLRTALESGVEVTIRVPLMPNLNDSDENIGAMAEFLKEFGKDEIEVMPCHAFGRNKYAALGWEYLISEEYAPEQLEVVLGRFAHHGLRALIV</sequence>
<dbReference type="InterPro" id="IPR034457">
    <property type="entry name" value="Organic_radical-activating"/>
</dbReference>
<dbReference type="GO" id="GO:0051539">
    <property type="term" value="F:4 iron, 4 sulfur cluster binding"/>
    <property type="evidence" value="ECO:0007669"/>
    <property type="project" value="UniProtKB-KW"/>
</dbReference>
<keyword evidence="8" id="KW-0408">Iron</keyword>
<dbReference type="SFLD" id="SFLDG01118">
    <property type="entry name" value="activating_enzymes__group_2"/>
    <property type="match status" value="1"/>
</dbReference>
<dbReference type="PANTHER" id="PTHR30352:SF4">
    <property type="entry name" value="PYRUVATE FORMATE-LYASE 2-ACTIVATING ENZYME"/>
    <property type="match status" value="1"/>
</dbReference>
<evidence type="ECO:0000259" key="11">
    <source>
        <dbReference type="PROSITE" id="PS51918"/>
    </source>
</evidence>
<comment type="subunit">
    <text evidence="3">Monomer.</text>
</comment>
<dbReference type="PANTHER" id="PTHR30352">
    <property type="entry name" value="PYRUVATE FORMATE-LYASE-ACTIVATING ENZYME"/>
    <property type="match status" value="1"/>
</dbReference>
<reference evidence="13" key="1">
    <citation type="submission" date="2016-10" db="EMBL/GenBank/DDBJ databases">
        <authorList>
            <person name="Varghese N."/>
            <person name="Submissions S."/>
        </authorList>
    </citation>
    <scope>NUCLEOTIDE SEQUENCE [LARGE SCALE GENOMIC DNA]</scope>
    <source>
        <strain evidence="13">DSM 16995</strain>
    </source>
</reference>
<keyword evidence="9" id="KW-0411">Iron-sulfur</keyword>
<name>A0A1G9ASZ3_9BACT</name>
<organism evidence="12 13">
    <name type="scientific">Maridesulfovibrio ferrireducens</name>
    <dbReference type="NCBI Taxonomy" id="246191"/>
    <lineage>
        <taxon>Bacteria</taxon>
        <taxon>Pseudomonadati</taxon>
        <taxon>Thermodesulfobacteriota</taxon>
        <taxon>Desulfovibrionia</taxon>
        <taxon>Desulfovibrionales</taxon>
        <taxon>Desulfovibrionaceae</taxon>
        <taxon>Maridesulfovibrio</taxon>
    </lineage>
</organism>